<keyword evidence="1" id="KW-0732">Signal</keyword>
<name>A0A420IWH3_9PEZI</name>
<dbReference type="EMBL" id="MCBS01020721">
    <property type="protein sequence ID" value="RKF78901.1"/>
    <property type="molecule type" value="Genomic_DNA"/>
</dbReference>
<dbReference type="AlphaFoldDB" id="A0A420IWH3"/>
<reference evidence="2 3" key="1">
    <citation type="journal article" date="2018" name="BMC Genomics">
        <title>Comparative genome analyses reveal sequence features reflecting distinct modes of host-adaptation between dicot and monocot powdery mildew.</title>
        <authorList>
            <person name="Wu Y."/>
            <person name="Ma X."/>
            <person name="Pan Z."/>
            <person name="Kale S.D."/>
            <person name="Song Y."/>
            <person name="King H."/>
            <person name="Zhang Q."/>
            <person name="Presley C."/>
            <person name="Deng X."/>
            <person name="Wei C.I."/>
            <person name="Xiao S."/>
        </authorList>
    </citation>
    <scope>NUCLEOTIDE SEQUENCE [LARGE SCALE GENOMIC DNA]</scope>
    <source>
        <strain evidence="2">UMSG1</strain>
    </source>
</reference>
<accession>A0A420IWH3</accession>
<feature type="signal peptide" evidence="1">
    <location>
        <begin position="1"/>
        <end position="23"/>
    </location>
</feature>
<comment type="caution">
    <text evidence="2">The sequence shown here is derived from an EMBL/GenBank/DDBJ whole genome shotgun (WGS) entry which is preliminary data.</text>
</comment>
<evidence type="ECO:0000256" key="1">
    <source>
        <dbReference type="SAM" id="SignalP"/>
    </source>
</evidence>
<feature type="chain" id="PRO_5019339408" evidence="1">
    <location>
        <begin position="24"/>
        <end position="50"/>
    </location>
</feature>
<dbReference type="Proteomes" id="UP000285326">
    <property type="component" value="Unassembled WGS sequence"/>
</dbReference>
<evidence type="ECO:0000313" key="3">
    <source>
        <dbReference type="Proteomes" id="UP000285326"/>
    </source>
</evidence>
<proteinExistence type="predicted"/>
<evidence type="ECO:0000313" key="2">
    <source>
        <dbReference type="EMBL" id="RKF78901.1"/>
    </source>
</evidence>
<gene>
    <name evidence="2" type="ORF">GcM1_c15081o13</name>
</gene>
<sequence>MCNRRSPFFGVLKMLSLFFLNSPSEIWLGWPDYSQTDPSFFYGKCQEIGV</sequence>
<organism evidence="2 3">
    <name type="scientific">Golovinomyces cichoracearum</name>
    <dbReference type="NCBI Taxonomy" id="62708"/>
    <lineage>
        <taxon>Eukaryota</taxon>
        <taxon>Fungi</taxon>
        <taxon>Dikarya</taxon>
        <taxon>Ascomycota</taxon>
        <taxon>Pezizomycotina</taxon>
        <taxon>Leotiomycetes</taxon>
        <taxon>Erysiphales</taxon>
        <taxon>Erysiphaceae</taxon>
        <taxon>Golovinomyces</taxon>
    </lineage>
</organism>
<protein>
    <submittedName>
        <fullName evidence="2">Uncharacterized protein</fullName>
    </submittedName>
</protein>